<dbReference type="EMBL" id="JAYMYQ010000010">
    <property type="protein sequence ID" value="KAK7308230.1"/>
    <property type="molecule type" value="Genomic_DNA"/>
</dbReference>
<comment type="caution">
    <text evidence="1">The sequence shown here is derived from an EMBL/GenBank/DDBJ whole genome shotgun (WGS) entry which is preliminary data.</text>
</comment>
<gene>
    <name evidence="1" type="ORF">VNO77_41831</name>
</gene>
<evidence type="ECO:0000313" key="1">
    <source>
        <dbReference type="EMBL" id="KAK7308230.1"/>
    </source>
</evidence>
<protein>
    <submittedName>
        <fullName evidence="1">Uncharacterized protein</fullName>
    </submittedName>
</protein>
<keyword evidence="2" id="KW-1185">Reference proteome</keyword>
<dbReference type="Proteomes" id="UP001367508">
    <property type="component" value="Unassembled WGS sequence"/>
</dbReference>
<sequence>MACVRILKLQNVVRRVRTQPLEALATCLPLDQAAYFGGWMRDVIFAASNGTWAEEAPLSRDLLTRDNHGLIESRALFLLERYLGFEEEQRTFTSSAQEFRNPTLARTLEQYANLLLLHLLGP</sequence>
<dbReference type="AlphaFoldDB" id="A0AAN9JZ61"/>
<reference evidence="1 2" key="1">
    <citation type="submission" date="2024-01" db="EMBL/GenBank/DDBJ databases">
        <title>The genomes of 5 underutilized Papilionoideae crops provide insights into root nodulation and disease resistanc.</title>
        <authorList>
            <person name="Jiang F."/>
        </authorList>
    </citation>
    <scope>NUCLEOTIDE SEQUENCE [LARGE SCALE GENOMIC DNA]</scope>
    <source>
        <strain evidence="1">LVBAO_FW01</strain>
        <tissue evidence="1">Leaves</tissue>
    </source>
</reference>
<accession>A0AAN9JZ61</accession>
<name>A0AAN9JZ61_CANGL</name>
<evidence type="ECO:0000313" key="2">
    <source>
        <dbReference type="Proteomes" id="UP001367508"/>
    </source>
</evidence>
<organism evidence="1 2">
    <name type="scientific">Canavalia gladiata</name>
    <name type="common">Sword bean</name>
    <name type="synonym">Dolichos gladiatus</name>
    <dbReference type="NCBI Taxonomy" id="3824"/>
    <lineage>
        <taxon>Eukaryota</taxon>
        <taxon>Viridiplantae</taxon>
        <taxon>Streptophyta</taxon>
        <taxon>Embryophyta</taxon>
        <taxon>Tracheophyta</taxon>
        <taxon>Spermatophyta</taxon>
        <taxon>Magnoliopsida</taxon>
        <taxon>eudicotyledons</taxon>
        <taxon>Gunneridae</taxon>
        <taxon>Pentapetalae</taxon>
        <taxon>rosids</taxon>
        <taxon>fabids</taxon>
        <taxon>Fabales</taxon>
        <taxon>Fabaceae</taxon>
        <taxon>Papilionoideae</taxon>
        <taxon>50 kb inversion clade</taxon>
        <taxon>NPAAA clade</taxon>
        <taxon>indigoferoid/millettioid clade</taxon>
        <taxon>Phaseoleae</taxon>
        <taxon>Canavalia</taxon>
    </lineage>
</organism>
<proteinExistence type="predicted"/>